<dbReference type="EMBL" id="BK014132">
    <property type="protein sequence ID" value="DAD52532.1"/>
    <property type="molecule type" value="Genomic_RNA"/>
</dbReference>
<keyword evidence="3" id="KW-0946">Virion</keyword>
<reference evidence="4" key="1">
    <citation type="submission" date="2020-09" db="EMBL/GenBank/DDBJ databases">
        <title>Leviviricetes taxonomy.</title>
        <authorList>
            <person name="Stockdale S.R."/>
            <person name="Callanan J."/>
            <person name="Adriaenssens E.M."/>
            <person name="Kuhn J.H."/>
            <person name="Rumnieks J."/>
            <person name="Shkoporov A."/>
            <person name="Draper L.A."/>
            <person name="Ross P."/>
            <person name="Hill C."/>
        </authorList>
    </citation>
    <scope>NUCLEOTIDE SEQUENCE</scope>
</reference>
<comment type="subcellular location">
    <subcellularLocation>
        <location evidence="1">Virion</location>
    </subcellularLocation>
</comment>
<dbReference type="SUPFAM" id="SSF55405">
    <property type="entry name" value="RNA bacteriophage capsid protein"/>
    <property type="match status" value="1"/>
</dbReference>
<keyword evidence="2 4" id="KW-0167">Capsid protein</keyword>
<keyword evidence="5" id="KW-1185">Reference proteome</keyword>
<evidence type="ECO:0000256" key="1">
    <source>
        <dbReference type="ARBA" id="ARBA00004328"/>
    </source>
</evidence>
<sequence>MAQASNIVINDGANTPVSHTFTPIGKDDKGVFWWEQTTPNPANPLGAKRISYRQTRVMDNGSQLTSKSTCIYMLHVPTLETLGTNDAGIIPPPTLAYKEVARVQFDLPDRSVKQERKDTRVLLLNLLAVNDIVKTIDDLQPIYA</sequence>
<evidence type="ECO:0000313" key="4">
    <source>
        <dbReference type="EMBL" id="DAD52532.1"/>
    </source>
</evidence>
<dbReference type="Gene3D" id="3.30.380.10">
    <property type="entry name" value="MS2 Viral Coat Protein"/>
    <property type="match status" value="1"/>
</dbReference>
<dbReference type="Proteomes" id="UP000676507">
    <property type="component" value="Segment"/>
</dbReference>
<proteinExistence type="predicted"/>
<dbReference type="GeneID" id="80398973"/>
<name>A0A8S5L532_9VIRU</name>
<dbReference type="KEGG" id="vg:80398973"/>
<evidence type="ECO:0000256" key="3">
    <source>
        <dbReference type="ARBA" id="ARBA00022844"/>
    </source>
</evidence>
<dbReference type="InterPro" id="IPR015954">
    <property type="entry name" value="Phage_RNA-type_capsid"/>
</dbReference>
<dbReference type="GO" id="GO:0019028">
    <property type="term" value="C:viral capsid"/>
    <property type="evidence" value="ECO:0007669"/>
    <property type="project" value="UniProtKB-KW"/>
</dbReference>
<dbReference type="RefSeq" id="YP_010769843.1">
    <property type="nucleotide sequence ID" value="NC_074087.1"/>
</dbReference>
<organism evidence="4 5">
    <name type="scientific">ssRNA phage SRR6253161_2</name>
    <dbReference type="NCBI Taxonomy" id="2786489"/>
    <lineage>
        <taxon>Viruses</taxon>
        <taxon>Riboviria</taxon>
        <taxon>Orthornavirae</taxon>
        <taxon>Lenarviricota</taxon>
        <taxon>Leviviricetes</taxon>
        <taxon>Norzivirales</taxon>
        <taxon>Fiersviridae</taxon>
        <taxon>Rusvolovirus</taxon>
        <taxon>Rusvolovirus asienecus</taxon>
    </lineage>
</organism>
<accession>A0A8S5L532</accession>
<gene>
    <name evidence="4" type="primary">SRR6253161_2_3</name>
</gene>
<protein>
    <submittedName>
        <fullName evidence="4">Coat protein</fullName>
    </submittedName>
</protein>
<evidence type="ECO:0000313" key="5">
    <source>
        <dbReference type="Proteomes" id="UP000676507"/>
    </source>
</evidence>
<evidence type="ECO:0000256" key="2">
    <source>
        <dbReference type="ARBA" id="ARBA00022561"/>
    </source>
</evidence>